<dbReference type="AlphaFoldDB" id="A0A2D1U593"/>
<sequence length="535" mass="58181">MKFFKYISLSMILVTALFSGCKEKEASFEDPYQGGIAPLGIKIDRQQIPVPAVGMAGTVITFKATGLVPHKDKIQFLFNGEKAEIVEISETGIKAKVPGRASSGVTSFVIDGQLVFGPNFTVTGLVKKDPTFKVVAGTDGGIAKIYPLTGGNLLLLGGFTNYDNKGIVKRINRIVRIFPDGTWDRSLLSGSASTGDLYDMAIVNNQWFLGGAFSGYAQRGGINNLTRVSSQGTIDTMLVETYTKKLIYVPTFNGGTDAAITNVYAFNNKIIASGNFRYYVSRRYDQPNRQLKDSTVIDTTEVRQLARFNPNGTLDKTWRFDPNAIGYGGAKGKSLPGSNGFIKTIMHTDGKILVYGNFTKFDDASAGYITRLNADGTIDATFNPGGAGADFIISHASYNETTKKYLLCGTFKKFNGVTSESLVMLNYDGSVDQSFVPKKFVGGYPNFTKQLSDGLCLIGGYFKTYDGVNRQGFLITTDKGEIAEGYNNVGNLLGSILDVYETKSADNKRALLITGSFFVFDNVETNNIIKVTLEN</sequence>
<evidence type="ECO:0000313" key="3">
    <source>
        <dbReference type="Proteomes" id="UP000223749"/>
    </source>
</evidence>
<accession>A0A2D1U593</accession>
<dbReference type="Pfam" id="PF16400">
    <property type="entry name" value="DUF5008"/>
    <property type="match status" value="1"/>
</dbReference>
<dbReference type="KEGG" id="pgs:CPT03_10035"/>
<dbReference type="InterPro" id="IPR013431">
    <property type="entry name" value="Delta_60_rpt"/>
</dbReference>
<dbReference type="Proteomes" id="UP000223749">
    <property type="component" value="Chromosome"/>
</dbReference>
<protein>
    <recommendedName>
        <fullName evidence="1">DUF5008 domain-containing protein</fullName>
    </recommendedName>
</protein>
<dbReference type="OrthoDB" id="9805017at2"/>
<proteinExistence type="predicted"/>
<dbReference type="InterPro" id="IPR032175">
    <property type="entry name" value="DUF5008"/>
</dbReference>
<name>A0A2D1U593_9SPHI</name>
<evidence type="ECO:0000259" key="1">
    <source>
        <dbReference type="Pfam" id="PF16400"/>
    </source>
</evidence>
<organism evidence="2 3">
    <name type="scientific">Pedobacter ginsengisoli</name>
    <dbReference type="NCBI Taxonomy" id="363852"/>
    <lineage>
        <taxon>Bacteria</taxon>
        <taxon>Pseudomonadati</taxon>
        <taxon>Bacteroidota</taxon>
        <taxon>Sphingobacteriia</taxon>
        <taxon>Sphingobacteriales</taxon>
        <taxon>Sphingobacteriaceae</taxon>
        <taxon>Pedobacter</taxon>
    </lineage>
</organism>
<gene>
    <name evidence="2" type="ORF">CPT03_10035</name>
</gene>
<dbReference type="RefSeq" id="WP_099438725.1">
    <property type="nucleotide sequence ID" value="NZ_CP024091.1"/>
</dbReference>
<dbReference type="InterPro" id="IPR013783">
    <property type="entry name" value="Ig-like_fold"/>
</dbReference>
<dbReference type="Pfam" id="PF17164">
    <property type="entry name" value="DUF5122"/>
    <property type="match status" value="3"/>
</dbReference>
<dbReference type="Gene3D" id="2.60.40.10">
    <property type="entry name" value="Immunoglobulins"/>
    <property type="match status" value="1"/>
</dbReference>
<feature type="domain" description="DUF5008" evidence="1">
    <location>
        <begin position="29"/>
        <end position="118"/>
    </location>
</feature>
<evidence type="ECO:0000313" key="2">
    <source>
        <dbReference type="EMBL" id="ATP56790.1"/>
    </source>
</evidence>
<dbReference type="EMBL" id="CP024091">
    <property type="protein sequence ID" value="ATP56790.1"/>
    <property type="molecule type" value="Genomic_DNA"/>
</dbReference>
<keyword evidence="3" id="KW-1185">Reference proteome</keyword>
<dbReference type="PROSITE" id="PS51257">
    <property type="entry name" value="PROKAR_LIPOPROTEIN"/>
    <property type="match status" value="1"/>
</dbReference>
<reference evidence="2 3" key="1">
    <citation type="submission" date="2017-10" db="EMBL/GenBank/DDBJ databases">
        <title>Whole genome of Pedobacter ginsengisoli T01R-27 isolated from tomato rhizosphere.</title>
        <authorList>
            <person name="Weon H.-Y."/>
            <person name="Lee S.A."/>
            <person name="Sang M.K."/>
            <person name="Song J."/>
        </authorList>
    </citation>
    <scope>NUCLEOTIDE SEQUENCE [LARGE SCALE GENOMIC DNA]</scope>
    <source>
        <strain evidence="2 3">T01R-27</strain>
    </source>
</reference>
<dbReference type="Gene3D" id="2.80.10.50">
    <property type="match status" value="2"/>
</dbReference>